<organism evidence="1 2">
    <name type="scientific">Liquidambar formosana</name>
    <name type="common">Formosan gum</name>
    <dbReference type="NCBI Taxonomy" id="63359"/>
    <lineage>
        <taxon>Eukaryota</taxon>
        <taxon>Viridiplantae</taxon>
        <taxon>Streptophyta</taxon>
        <taxon>Embryophyta</taxon>
        <taxon>Tracheophyta</taxon>
        <taxon>Spermatophyta</taxon>
        <taxon>Magnoliopsida</taxon>
        <taxon>eudicotyledons</taxon>
        <taxon>Gunneridae</taxon>
        <taxon>Pentapetalae</taxon>
        <taxon>Saxifragales</taxon>
        <taxon>Altingiaceae</taxon>
        <taxon>Liquidambar</taxon>
    </lineage>
</organism>
<proteinExistence type="predicted"/>
<accession>A0AAP0WS92</accession>
<reference evidence="1 2" key="1">
    <citation type="journal article" date="2024" name="Plant J.">
        <title>Genome sequences and population genomics reveal climatic adaptation and genomic divergence between two closely related sweetgum species.</title>
        <authorList>
            <person name="Xu W.Q."/>
            <person name="Ren C.Q."/>
            <person name="Zhang X.Y."/>
            <person name="Comes H.P."/>
            <person name="Liu X.H."/>
            <person name="Li Y.G."/>
            <person name="Kettle C.J."/>
            <person name="Jalonen R."/>
            <person name="Gaisberger H."/>
            <person name="Ma Y.Z."/>
            <person name="Qiu Y.X."/>
        </authorList>
    </citation>
    <scope>NUCLEOTIDE SEQUENCE [LARGE SCALE GENOMIC DNA]</scope>
    <source>
        <strain evidence="1">Hangzhou</strain>
    </source>
</reference>
<comment type="caution">
    <text evidence="1">The sequence shown here is derived from an EMBL/GenBank/DDBJ whole genome shotgun (WGS) entry which is preliminary data.</text>
</comment>
<evidence type="ECO:0000313" key="2">
    <source>
        <dbReference type="Proteomes" id="UP001415857"/>
    </source>
</evidence>
<gene>
    <name evidence="1" type="ORF">L1049_007251</name>
</gene>
<evidence type="ECO:0000313" key="1">
    <source>
        <dbReference type="EMBL" id="KAK9277704.1"/>
    </source>
</evidence>
<protein>
    <submittedName>
        <fullName evidence="1">Uncharacterized protein</fullName>
    </submittedName>
</protein>
<name>A0AAP0WS92_LIQFO</name>
<sequence length="191" mass="20501">MLLVTKIEQGQPLSDIVPIPVLDYCGLVNHTHCSAVNVYLCQCGVLIGFLNRVASSVILYDRPLVLSNCCSSVFINFGSVAVALANLGVVGPLWHENLKVLFVTNGTSKIHYYTEEHHGAVNGKEDAPITLFTCDMSASGDGIVRGRLILGAACSLGSTSVAVAECRALREDLILAKIQGILRSQRFESLI</sequence>
<keyword evidence="2" id="KW-1185">Reference proteome</keyword>
<dbReference type="EMBL" id="JBBPBK010000010">
    <property type="protein sequence ID" value="KAK9277704.1"/>
    <property type="molecule type" value="Genomic_DNA"/>
</dbReference>
<dbReference type="Proteomes" id="UP001415857">
    <property type="component" value="Unassembled WGS sequence"/>
</dbReference>
<dbReference type="AlphaFoldDB" id="A0AAP0WS92"/>